<organism evidence="2 3">
    <name type="scientific">Aquilegia coerulea</name>
    <name type="common">Rocky mountain columbine</name>
    <dbReference type="NCBI Taxonomy" id="218851"/>
    <lineage>
        <taxon>Eukaryota</taxon>
        <taxon>Viridiplantae</taxon>
        <taxon>Streptophyta</taxon>
        <taxon>Embryophyta</taxon>
        <taxon>Tracheophyta</taxon>
        <taxon>Spermatophyta</taxon>
        <taxon>Magnoliopsida</taxon>
        <taxon>Ranunculales</taxon>
        <taxon>Ranunculaceae</taxon>
        <taxon>Thalictroideae</taxon>
        <taxon>Aquilegia</taxon>
    </lineage>
</organism>
<dbReference type="OrthoDB" id="1557914at2759"/>
<name>A0A2G5C0F1_AQUCA</name>
<evidence type="ECO:0000313" key="3">
    <source>
        <dbReference type="Proteomes" id="UP000230069"/>
    </source>
</evidence>
<gene>
    <name evidence="2" type="ORF">AQUCO_52100003v1</name>
</gene>
<dbReference type="EMBL" id="KZ305341">
    <property type="protein sequence ID" value="PIA24744.1"/>
    <property type="molecule type" value="Genomic_DNA"/>
</dbReference>
<feature type="compositionally biased region" description="Low complexity" evidence="1">
    <location>
        <begin position="54"/>
        <end position="64"/>
    </location>
</feature>
<proteinExistence type="predicted"/>
<sequence>MADPYAFIIEDAYISPAQQKILETCPFINEVRDPVNGNRNGNGDINAGKEIEKSSSLSDESSAEAVGITIFSLPSSVDDDKEESFPVQTKEGDEEDVYQTPEEQLISIPSQEEQRNDEVVVESKKKVVDDGDCTDGVRESSLPSVDLDRDTDLVFSEEKSLIDESISTEIVNNDDVCGNLGKEVCEIENSRFDLGKNDDFSGNLDKEGRVSEISRSELGGNDSLKRKSLPNDDIGLTETKRLELGFTNVDDETVADVEEPIDAFEDAQMVDDSDNLKNGSDKVSVELDGINVAMGEDAKVVVEVANLRNVSDKVSVKLDGINVTMGEDAQVVVEAANLRNVSDKVSVELDGINVIMEEDAQVSVQLDGNNVDMEGLQVAHCGITGTEVLEPELGDNDGDPGNEKDLGNGMGNEKPKCNDAMEEVEMFETSNINDLGLGLISEAPQEQRRLPNSILEIIRKMEGLGHGGRQGTSCGREDGSGEAESSAQGGTRGQEEDNPCLDGEKVIEDGSPGNDPQHTVALTDLVDADDDDILVAAIKAGWSFPRPRWWRPEDRSASKVVTTYGDGVEYHDINEDDEVEIRKAVWVDEEEE</sequence>
<dbReference type="AlphaFoldDB" id="A0A2G5C0F1"/>
<keyword evidence="3" id="KW-1185">Reference proteome</keyword>
<feature type="compositionally biased region" description="Basic and acidic residues" evidence="1">
    <location>
        <begin position="201"/>
        <end position="215"/>
    </location>
</feature>
<evidence type="ECO:0000256" key="1">
    <source>
        <dbReference type="SAM" id="MobiDB-lite"/>
    </source>
</evidence>
<dbReference type="Proteomes" id="UP000230069">
    <property type="component" value="Unassembled WGS sequence"/>
</dbReference>
<dbReference type="PANTHER" id="PTHR38221">
    <property type="entry name" value="BNAA04G14260D PROTEIN"/>
    <property type="match status" value="1"/>
</dbReference>
<accession>A0A2G5C0F1</accession>
<feature type="compositionally biased region" description="Acidic residues" evidence="1">
    <location>
        <begin position="389"/>
        <end position="400"/>
    </location>
</feature>
<protein>
    <submittedName>
        <fullName evidence="2">Uncharacterized protein</fullName>
    </submittedName>
</protein>
<dbReference type="InParanoid" id="A0A2G5C0F1"/>
<dbReference type="PANTHER" id="PTHR38221:SF1">
    <property type="entry name" value="OVULE PROTEIN"/>
    <property type="match status" value="1"/>
</dbReference>
<feature type="region of interest" description="Disordered" evidence="1">
    <location>
        <begin position="465"/>
        <end position="518"/>
    </location>
</feature>
<feature type="region of interest" description="Disordered" evidence="1">
    <location>
        <begin position="389"/>
        <end position="416"/>
    </location>
</feature>
<evidence type="ECO:0000313" key="2">
    <source>
        <dbReference type="EMBL" id="PIA24744.1"/>
    </source>
</evidence>
<reference evidence="2 3" key="1">
    <citation type="submission" date="2017-09" db="EMBL/GenBank/DDBJ databases">
        <title>WGS assembly of Aquilegia coerulea Goldsmith.</title>
        <authorList>
            <person name="Hodges S."/>
            <person name="Kramer E."/>
            <person name="Nordborg M."/>
            <person name="Tomkins J."/>
            <person name="Borevitz J."/>
            <person name="Derieg N."/>
            <person name="Yan J."/>
            <person name="Mihaltcheva S."/>
            <person name="Hayes R.D."/>
            <person name="Rokhsar D."/>
        </authorList>
    </citation>
    <scope>NUCLEOTIDE SEQUENCE [LARGE SCALE GENOMIC DNA]</scope>
    <source>
        <strain evidence="3">cv. Goldsmith</strain>
    </source>
</reference>
<feature type="region of interest" description="Disordered" evidence="1">
    <location>
        <begin position="201"/>
        <end position="231"/>
    </location>
</feature>
<feature type="region of interest" description="Disordered" evidence="1">
    <location>
        <begin position="31"/>
        <end position="116"/>
    </location>
</feature>